<dbReference type="RefSeq" id="WP_021249454.1">
    <property type="nucleotide sequence ID" value="NZ_ATJV01000056.1"/>
</dbReference>
<evidence type="ECO:0000256" key="1">
    <source>
        <dbReference type="ARBA" id="ARBA00004167"/>
    </source>
</evidence>
<name>S9ZLG2_9RHOO</name>
<evidence type="ECO:0000256" key="5">
    <source>
        <dbReference type="ARBA" id="ARBA00023136"/>
    </source>
</evidence>
<dbReference type="PANTHER" id="PTHR34478">
    <property type="entry name" value="PROTEIN LEMA"/>
    <property type="match status" value="1"/>
</dbReference>
<dbReference type="eggNOG" id="COG1704">
    <property type="taxonomic scope" value="Bacteria"/>
</dbReference>
<proteinExistence type="inferred from homology"/>
<sequence length="191" mass="21023">MSISTAVLLGLAVVALVYGVLVYNGLVNLKHGVAKAWANIDVLLKQRHDELPKLVEVCRQYKHFEQATLARVTEARARVAAAREAHDVGALGAAESMLRAGLGQIFAVAEAYPELKANEHFMQLQSRITALENGIADRRELYNEAVNLLNVRIEQFPDLIIARLFAFVSQPLLQFSSAEKADIDLKALFSA</sequence>
<keyword evidence="3" id="KW-0812">Transmembrane</keyword>
<organism evidence="6 7">
    <name type="scientific">Thauera terpenica 58Eu</name>
    <dbReference type="NCBI Taxonomy" id="1348657"/>
    <lineage>
        <taxon>Bacteria</taxon>
        <taxon>Pseudomonadati</taxon>
        <taxon>Pseudomonadota</taxon>
        <taxon>Betaproteobacteria</taxon>
        <taxon>Rhodocyclales</taxon>
        <taxon>Zoogloeaceae</taxon>
        <taxon>Thauera</taxon>
    </lineage>
</organism>
<dbReference type="Proteomes" id="UP000015455">
    <property type="component" value="Unassembled WGS sequence"/>
</dbReference>
<dbReference type="OrthoDB" id="9804152at2"/>
<comment type="caution">
    <text evidence="6">The sequence shown here is derived from an EMBL/GenBank/DDBJ whole genome shotgun (WGS) entry which is preliminary data.</text>
</comment>
<keyword evidence="5" id="KW-0472">Membrane</keyword>
<dbReference type="PANTHER" id="PTHR34478:SF1">
    <property type="entry name" value="PROTEIN LEMA"/>
    <property type="match status" value="1"/>
</dbReference>
<evidence type="ECO:0000256" key="3">
    <source>
        <dbReference type="ARBA" id="ARBA00022692"/>
    </source>
</evidence>
<keyword evidence="7" id="KW-1185">Reference proteome</keyword>
<dbReference type="InterPro" id="IPR023353">
    <property type="entry name" value="LemA-like_dom_sf"/>
</dbReference>
<gene>
    <name evidence="6" type="ORF">M622_15805</name>
</gene>
<dbReference type="GO" id="GO:0016020">
    <property type="term" value="C:membrane"/>
    <property type="evidence" value="ECO:0007669"/>
    <property type="project" value="UniProtKB-SubCell"/>
</dbReference>
<dbReference type="AlphaFoldDB" id="S9ZLG2"/>
<comment type="subcellular location">
    <subcellularLocation>
        <location evidence="1">Membrane</location>
        <topology evidence="1">Single-pass membrane protein</topology>
    </subcellularLocation>
</comment>
<dbReference type="EMBL" id="ATJV01000056">
    <property type="protein sequence ID" value="EPZ15476.1"/>
    <property type="molecule type" value="Genomic_DNA"/>
</dbReference>
<evidence type="ECO:0000313" key="7">
    <source>
        <dbReference type="Proteomes" id="UP000015455"/>
    </source>
</evidence>
<dbReference type="Gene3D" id="1.20.1440.20">
    <property type="entry name" value="LemA-like domain"/>
    <property type="match status" value="1"/>
</dbReference>
<protein>
    <submittedName>
        <fullName evidence="6">LemA family protein</fullName>
    </submittedName>
</protein>
<dbReference type="STRING" id="1348657.M622_15805"/>
<dbReference type="SUPFAM" id="SSF140478">
    <property type="entry name" value="LemA-like"/>
    <property type="match status" value="1"/>
</dbReference>
<reference evidence="6 7" key="1">
    <citation type="submission" date="2013-06" db="EMBL/GenBank/DDBJ databases">
        <title>Draft genome sequence of Thauera terpenica.</title>
        <authorList>
            <person name="Liu B."/>
            <person name="Frostegard A.H."/>
            <person name="Shapleigh J.P."/>
        </authorList>
    </citation>
    <scope>NUCLEOTIDE SEQUENCE [LARGE SCALE GENOMIC DNA]</scope>
    <source>
        <strain evidence="6 7">58Eu</strain>
    </source>
</reference>
<evidence type="ECO:0000256" key="4">
    <source>
        <dbReference type="ARBA" id="ARBA00022989"/>
    </source>
</evidence>
<dbReference type="PATRIC" id="fig|1348657.5.peg.2032"/>
<dbReference type="Pfam" id="PF04011">
    <property type="entry name" value="LemA"/>
    <property type="match status" value="1"/>
</dbReference>
<dbReference type="InterPro" id="IPR007156">
    <property type="entry name" value="MamQ_LemA"/>
</dbReference>
<accession>S9ZLG2</accession>
<keyword evidence="4" id="KW-1133">Transmembrane helix</keyword>
<comment type="similarity">
    <text evidence="2">Belongs to the LemA family.</text>
</comment>
<evidence type="ECO:0000313" key="6">
    <source>
        <dbReference type="EMBL" id="EPZ15476.1"/>
    </source>
</evidence>
<evidence type="ECO:0000256" key="2">
    <source>
        <dbReference type="ARBA" id="ARBA00008854"/>
    </source>
</evidence>